<dbReference type="EMBL" id="JACIIG010000012">
    <property type="protein sequence ID" value="MBB4570297.1"/>
    <property type="molecule type" value="Genomic_DNA"/>
</dbReference>
<proteinExistence type="predicted"/>
<gene>
    <name evidence="1" type="ORF">GGE60_004433</name>
</gene>
<dbReference type="Proteomes" id="UP000543836">
    <property type="component" value="Unassembled WGS sequence"/>
</dbReference>
<accession>A0A7W6ZXY7</accession>
<name>A0A7W6ZXY7_9HYPH</name>
<reference evidence="1 2" key="1">
    <citation type="submission" date="2020-08" db="EMBL/GenBank/DDBJ databases">
        <title>Genomic Encyclopedia of Type Strains, Phase IV (KMG-V): Genome sequencing to study the core and pangenomes of soil and plant-associated prokaryotes.</title>
        <authorList>
            <person name="Whitman W."/>
        </authorList>
    </citation>
    <scope>NUCLEOTIDE SEQUENCE [LARGE SCALE GENOMIC DNA]</scope>
    <source>
        <strain evidence="1 2">SEMIA 492</strain>
    </source>
</reference>
<organism evidence="1 2">
    <name type="scientific">Rhizobium leucaenae</name>
    <dbReference type="NCBI Taxonomy" id="29450"/>
    <lineage>
        <taxon>Bacteria</taxon>
        <taxon>Pseudomonadati</taxon>
        <taxon>Pseudomonadota</taxon>
        <taxon>Alphaproteobacteria</taxon>
        <taxon>Hyphomicrobiales</taxon>
        <taxon>Rhizobiaceae</taxon>
        <taxon>Rhizobium/Agrobacterium group</taxon>
        <taxon>Rhizobium</taxon>
    </lineage>
</organism>
<sequence>MMLDLIDGKIRQVLGDLGHDHCLRMRPEMGPQDAKCARRRNENETIDAFFLHERIDLGCDTFQKFCGRLLVPIRFFDGAASEPFRLVRAARFVCADFPIGRMRLLHGFACSQIRMRAAIRTLQNQRLGTVANDNPCSSGNFDIDHHACPQVHGAVKKPLTKKNVS</sequence>
<dbReference type="AlphaFoldDB" id="A0A7W6ZXY7"/>
<protein>
    <submittedName>
        <fullName evidence="1">Uncharacterized protein</fullName>
    </submittedName>
</protein>
<comment type="caution">
    <text evidence="1">The sequence shown here is derived from an EMBL/GenBank/DDBJ whole genome shotgun (WGS) entry which is preliminary data.</text>
</comment>
<evidence type="ECO:0000313" key="2">
    <source>
        <dbReference type="Proteomes" id="UP000543836"/>
    </source>
</evidence>
<keyword evidence="2" id="KW-1185">Reference proteome</keyword>
<evidence type="ECO:0000313" key="1">
    <source>
        <dbReference type="EMBL" id="MBB4570297.1"/>
    </source>
</evidence>